<proteinExistence type="predicted"/>
<dbReference type="Proteomes" id="UP001189429">
    <property type="component" value="Unassembled WGS sequence"/>
</dbReference>
<feature type="non-terminal residue" evidence="2">
    <location>
        <position position="96"/>
    </location>
</feature>
<dbReference type="EMBL" id="CAUYUJ010016085">
    <property type="protein sequence ID" value="CAK0861697.1"/>
    <property type="molecule type" value="Genomic_DNA"/>
</dbReference>
<feature type="region of interest" description="Disordered" evidence="1">
    <location>
        <begin position="1"/>
        <end position="96"/>
    </location>
</feature>
<evidence type="ECO:0000256" key="1">
    <source>
        <dbReference type="SAM" id="MobiDB-lite"/>
    </source>
</evidence>
<gene>
    <name evidence="2" type="ORF">PCOR1329_LOCUS50297</name>
</gene>
<sequence>PPAQQKQAARGARQAQRERQTLSAIPTLGLPPDSHHHGHGAVRVVLREPRLGRGPPRARQSQPRRGTPSSTAEAASGRLCGRAARSPRGSEPRRLE</sequence>
<evidence type="ECO:0000313" key="3">
    <source>
        <dbReference type="Proteomes" id="UP001189429"/>
    </source>
</evidence>
<accession>A0ABN9UP40</accession>
<feature type="non-terminal residue" evidence="2">
    <location>
        <position position="1"/>
    </location>
</feature>
<reference evidence="2" key="1">
    <citation type="submission" date="2023-10" db="EMBL/GenBank/DDBJ databases">
        <authorList>
            <person name="Chen Y."/>
            <person name="Shah S."/>
            <person name="Dougan E. K."/>
            <person name="Thang M."/>
            <person name="Chan C."/>
        </authorList>
    </citation>
    <scope>NUCLEOTIDE SEQUENCE [LARGE SCALE GENOMIC DNA]</scope>
</reference>
<organism evidence="2 3">
    <name type="scientific">Prorocentrum cordatum</name>
    <dbReference type="NCBI Taxonomy" id="2364126"/>
    <lineage>
        <taxon>Eukaryota</taxon>
        <taxon>Sar</taxon>
        <taxon>Alveolata</taxon>
        <taxon>Dinophyceae</taxon>
        <taxon>Prorocentrales</taxon>
        <taxon>Prorocentraceae</taxon>
        <taxon>Prorocentrum</taxon>
    </lineage>
</organism>
<feature type="compositionally biased region" description="Low complexity" evidence="1">
    <location>
        <begin position="1"/>
        <end position="14"/>
    </location>
</feature>
<evidence type="ECO:0000313" key="2">
    <source>
        <dbReference type="EMBL" id="CAK0861697.1"/>
    </source>
</evidence>
<comment type="caution">
    <text evidence="2">The sequence shown here is derived from an EMBL/GenBank/DDBJ whole genome shotgun (WGS) entry which is preliminary data.</text>
</comment>
<protein>
    <submittedName>
        <fullName evidence="2">Uncharacterized protein</fullName>
    </submittedName>
</protein>
<name>A0ABN9UP40_9DINO</name>
<keyword evidence="3" id="KW-1185">Reference proteome</keyword>
<feature type="compositionally biased region" description="Polar residues" evidence="1">
    <location>
        <begin position="60"/>
        <end position="73"/>
    </location>
</feature>